<accession>Q849N6</accession>
<reference evidence="1" key="1">
    <citation type="journal article" date="2002" name="FEMS Microbiol. Lett.">
        <title>Characterization of the Streptomyces violaceoruber SANK95570 plasmids pSV1 and pSV2.</title>
        <authorList>
            <person name="Spatz K."/>
            <person name="Kohn H."/>
            <person name="Redenbach M."/>
        </authorList>
    </citation>
    <scope>NUCLEOTIDE SEQUENCE</scope>
    <source>
        <strain evidence="1">SANK95570</strain>
        <plasmid evidence="1">pSV2</plasmid>
    </source>
</reference>
<protein>
    <submittedName>
        <fullName evidence="1">Uncharacterized protein</fullName>
    </submittedName>
</protein>
<keyword evidence="1" id="KW-0614">Plasmid</keyword>
<reference evidence="1" key="2">
    <citation type="submission" date="2002-12" db="EMBL/GenBank/DDBJ databases">
        <title>Complete nucleotide sequence of the linear plasmid pSV2 from Streptomyces violaceoruber SANK95570.</title>
        <authorList>
            <person name="Spatz K."/>
            <person name="Scholz C.J."/>
            <person name="Redenbach M."/>
        </authorList>
    </citation>
    <scope>NUCLEOTIDE SEQUENCE</scope>
    <source>
        <strain evidence="1">SANK95570</strain>
        <plasmid evidence="1">pSV2</plasmid>
    </source>
</reference>
<dbReference type="AlphaFoldDB" id="Q849N6"/>
<proteinExistence type="predicted"/>
<sequence>MQRGPGPQMPGVFCCLATTSEGHFSQYGSASFHGLSPGGWAGLTALKQWVEREGAGRPVPRGHTEEITVVSEAEPVVLKLGVWISNTKPGGAGLPRNSWTHCGARHGLGMIRGHYGASGAPRRPARRGPQTWHPARAASAGMIRAVRTVDERSYGALLCVCRR</sequence>
<organism evidence="1">
    <name type="scientific">Streptomyces violaceoruber</name>
    <dbReference type="NCBI Taxonomy" id="1935"/>
    <lineage>
        <taxon>Bacteria</taxon>
        <taxon>Bacillati</taxon>
        <taxon>Actinomycetota</taxon>
        <taxon>Actinomycetes</taxon>
        <taxon>Kitasatosporales</taxon>
        <taxon>Streptomycetaceae</taxon>
        <taxon>Streptomyces</taxon>
        <taxon>Streptomyces violaceoruber group</taxon>
    </lineage>
</organism>
<geneLocation type="plasmid" evidence="1">
    <name>pSV2</name>
</geneLocation>
<gene>
    <name evidence="1" type="primary">pSV2.04</name>
</gene>
<evidence type="ECO:0000313" key="1">
    <source>
        <dbReference type="EMBL" id="AAO50088.1"/>
    </source>
</evidence>
<dbReference type="EMBL" id="AY211023">
    <property type="protein sequence ID" value="AAO50088.1"/>
    <property type="molecule type" value="Genomic_DNA"/>
</dbReference>
<name>Q849N6_STRVN</name>